<dbReference type="PaxDb" id="39947-A0A0P0Y987"/>
<dbReference type="eggNOG" id="ENOG502R49I">
    <property type="taxonomic scope" value="Eukaryota"/>
</dbReference>
<name>A0A0P0Y987_ORYSJ</name>
<gene>
    <name evidence="2" type="ordered locus">Os12g0291733</name>
    <name evidence="2" type="ORF">OSNPB_120291733</name>
</gene>
<protein>
    <submittedName>
        <fullName evidence="2">Os12g0291733 protein</fullName>
    </submittedName>
</protein>
<sequence>EKKKLKQQTGKGETNARWPDSNVQSCQNRIDQSSLLCIELTSELAGLPTSLVSAGLLATRGLVGDEANQLHLPDVVEADDANKCIWICLLGLLELLEHLGGISASEHRQLPHGPVPAIIVPRRPVVLTVDEPDLTKLEARHPFGPEQVLDLLQEVLDRERWQVRQGLKLLDAFNRPHLRREIIWVKVDELSLISCVCDEDEDTN</sequence>
<keyword evidence="3" id="KW-1185">Reference proteome</keyword>
<proteinExistence type="predicted"/>
<dbReference type="Proteomes" id="UP000059680">
    <property type="component" value="Chromosome 12"/>
</dbReference>
<dbReference type="OMA" id="ANKCIWI"/>
<feature type="region of interest" description="Disordered" evidence="1">
    <location>
        <begin position="1"/>
        <end position="21"/>
    </location>
</feature>
<evidence type="ECO:0000256" key="1">
    <source>
        <dbReference type="SAM" id="MobiDB-lite"/>
    </source>
</evidence>
<reference evidence="3" key="1">
    <citation type="journal article" date="2005" name="Nature">
        <title>The map-based sequence of the rice genome.</title>
        <authorList>
            <consortium name="International rice genome sequencing project (IRGSP)"/>
            <person name="Matsumoto T."/>
            <person name="Wu J."/>
            <person name="Kanamori H."/>
            <person name="Katayose Y."/>
            <person name="Fujisawa M."/>
            <person name="Namiki N."/>
            <person name="Mizuno H."/>
            <person name="Yamamoto K."/>
            <person name="Antonio B.A."/>
            <person name="Baba T."/>
            <person name="Sakata K."/>
            <person name="Nagamura Y."/>
            <person name="Aoki H."/>
            <person name="Arikawa K."/>
            <person name="Arita K."/>
            <person name="Bito T."/>
            <person name="Chiden Y."/>
            <person name="Fujitsuka N."/>
            <person name="Fukunaka R."/>
            <person name="Hamada M."/>
            <person name="Harada C."/>
            <person name="Hayashi A."/>
            <person name="Hijishita S."/>
            <person name="Honda M."/>
            <person name="Hosokawa S."/>
            <person name="Ichikawa Y."/>
            <person name="Idonuma A."/>
            <person name="Iijima M."/>
            <person name="Ikeda M."/>
            <person name="Ikeno M."/>
            <person name="Ito K."/>
            <person name="Ito S."/>
            <person name="Ito T."/>
            <person name="Ito Y."/>
            <person name="Ito Y."/>
            <person name="Iwabuchi A."/>
            <person name="Kamiya K."/>
            <person name="Karasawa W."/>
            <person name="Kurita K."/>
            <person name="Katagiri S."/>
            <person name="Kikuta A."/>
            <person name="Kobayashi H."/>
            <person name="Kobayashi N."/>
            <person name="Machita K."/>
            <person name="Maehara T."/>
            <person name="Masukawa M."/>
            <person name="Mizubayashi T."/>
            <person name="Mukai Y."/>
            <person name="Nagasaki H."/>
            <person name="Nagata Y."/>
            <person name="Naito S."/>
            <person name="Nakashima M."/>
            <person name="Nakama Y."/>
            <person name="Nakamichi Y."/>
            <person name="Nakamura M."/>
            <person name="Meguro A."/>
            <person name="Negishi M."/>
            <person name="Ohta I."/>
            <person name="Ohta T."/>
            <person name="Okamoto M."/>
            <person name="Ono N."/>
            <person name="Saji S."/>
            <person name="Sakaguchi M."/>
            <person name="Sakai K."/>
            <person name="Shibata M."/>
            <person name="Shimokawa T."/>
            <person name="Song J."/>
            <person name="Takazaki Y."/>
            <person name="Terasawa K."/>
            <person name="Tsugane M."/>
            <person name="Tsuji K."/>
            <person name="Ueda S."/>
            <person name="Waki K."/>
            <person name="Yamagata H."/>
            <person name="Yamamoto M."/>
            <person name="Yamamoto S."/>
            <person name="Yamane H."/>
            <person name="Yoshiki S."/>
            <person name="Yoshihara R."/>
            <person name="Yukawa K."/>
            <person name="Zhong H."/>
            <person name="Yano M."/>
            <person name="Yuan Q."/>
            <person name="Ouyang S."/>
            <person name="Liu J."/>
            <person name="Jones K.M."/>
            <person name="Gansberger K."/>
            <person name="Moffat K."/>
            <person name="Hill J."/>
            <person name="Bera J."/>
            <person name="Fadrosh D."/>
            <person name="Jin S."/>
            <person name="Johri S."/>
            <person name="Kim M."/>
            <person name="Overton L."/>
            <person name="Reardon M."/>
            <person name="Tsitrin T."/>
            <person name="Vuong H."/>
            <person name="Weaver B."/>
            <person name="Ciecko A."/>
            <person name="Tallon L."/>
            <person name="Jackson J."/>
            <person name="Pai G."/>
            <person name="Aken S.V."/>
            <person name="Utterback T."/>
            <person name="Reidmuller S."/>
            <person name="Feldblyum T."/>
            <person name="Hsiao J."/>
            <person name="Zismann V."/>
            <person name="Iobst S."/>
            <person name="de Vazeille A.R."/>
            <person name="Buell C.R."/>
            <person name="Ying K."/>
            <person name="Li Y."/>
            <person name="Lu T."/>
            <person name="Huang Y."/>
            <person name="Zhao Q."/>
            <person name="Feng Q."/>
            <person name="Zhang L."/>
            <person name="Zhu J."/>
            <person name="Weng Q."/>
            <person name="Mu J."/>
            <person name="Lu Y."/>
            <person name="Fan D."/>
            <person name="Liu Y."/>
            <person name="Guan J."/>
            <person name="Zhang Y."/>
            <person name="Yu S."/>
            <person name="Liu X."/>
            <person name="Zhang Y."/>
            <person name="Hong G."/>
            <person name="Han B."/>
            <person name="Choisne N."/>
            <person name="Demange N."/>
            <person name="Orjeda G."/>
            <person name="Samain S."/>
            <person name="Cattolico L."/>
            <person name="Pelletier E."/>
            <person name="Couloux A."/>
            <person name="Segurens B."/>
            <person name="Wincker P."/>
            <person name="D'Hont A."/>
            <person name="Scarpelli C."/>
            <person name="Weissenbach J."/>
            <person name="Salanoubat M."/>
            <person name="Quetier F."/>
            <person name="Yu Y."/>
            <person name="Kim H.R."/>
            <person name="Rambo T."/>
            <person name="Currie J."/>
            <person name="Collura K."/>
            <person name="Luo M."/>
            <person name="Yang T."/>
            <person name="Ammiraju J.S.S."/>
            <person name="Engler F."/>
            <person name="Soderlund C."/>
            <person name="Wing R.A."/>
            <person name="Palmer L.E."/>
            <person name="de la Bastide M."/>
            <person name="Spiegel L."/>
            <person name="Nascimento L."/>
            <person name="Zutavern T."/>
            <person name="O'Shaughnessy A."/>
            <person name="Dike S."/>
            <person name="Dedhia N."/>
            <person name="Preston R."/>
            <person name="Balija V."/>
            <person name="McCombie W.R."/>
            <person name="Chow T."/>
            <person name="Chen H."/>
            <person name="Chung M."/>
            <person name="Chen C."/>
            <person name="Shaw J."/>
            <person name="Wu H."/>
            <person name="Hsiao K."/>
            <person name="Chao Y."/>
            <person name="Chu M."/>
            <person name="Cheng C."/>
            <person name="Hour A."/>
            <person name="Lee P."/>
            <person name="Lin S."/>
            <person name="Lin Y."/>
            <person name="Liou J."/>
            <person name="Liu S."/>
            <person name="Hsing Y."/>
            <person name="Raghuvanshi S."/>
            <person name="Mohanty A."/>
            <person name="Bharti A.K."/>
            <person name="Gaur A."/>
            <person name="Gupta V."/>
            <person name="Kumar D."/>
            <person name="Ravi V."/>
            <person name="Vij S."/>
            <person name="Kapur A."/>
            <person name="Khurana P."/>
            <person name="Khurana P."/>
            <person name="Khurana J.P."/>
            <person name="Tyagi A.K."/>
            <person name="Gaikwad K."/>
            <person name="Singh A."/>
            <person name="Dalal V."/>
            <person name="Srivastava S."/>
            <person name="Dixit A."/>
            <person name="Pal A.K."/>
            <person name="Ghazi I.A."/>
            <person name="Yadav M."/>
            <person name="Pandit A."/>
            <person name="Bhargava A."/>
            <person name="Sureshbabu K."/>
            <person name="Batra K."/>
            <person name="Sharma T.R."/>
            <person name="Mohapatra T."/>
            <person name="Singh N.K."/>
            <person name="Messing J."/>
            <person name="Nelson A.B."/>
            <person name="Fuks G."/>
            <person name="Kavchok S."/>
            <person name="Keizer G."/>
            <person name="Linton E."/>
            <person name="Llaca V."/>
            <person name="Song R."/>
            <person name="Tanyolac B."/>
            <person name="Young S."/>
            <person name="Ho-Il K."/>
            <person name="Hahn J.H."/>
            <person name="Sangsakoo G."/>
            <person name="Vanavichit A."/>
            <person name="de Mattos Luiz.A.T."/>
            <person name="Zimmer P.D."/>
            <person name="Malone G."/>
            <person name="Dellagostin O."/>
            <person name="de Oliveira A.C."/>
            <person name="Bevan M."/>
            <person name="Bancroft I."/>
            <person name="Minx P."/>
            <person name="Cordum H."/>
            <person name="Wilson R."/>
            <person name="Cheng Z."/>
            <person name="Jin W."/>
            <person name="Jiang J."/>
            <person name="Leong S.A."/>
            <person name="Iwama H."/>
            <person name="Gojobori T."/>
            <person name="Itoh T."/>
            <person name="Niimura Y."/>
            <person name="Fujii Y."/>
            <person name="Habara T."/>
            <person name="Sakai H."/>
            <person name="Sato Y."/>
            <person name="Wilson G."/>
            <person name="Kumar K."/>
            <person name="McCouch S."/>
            <person name="Juretic N."/>
            <person name="Hoen D."/>
            <person name="Wright S."/>
            <person name="Bruskiewich R."/>
            <person name="Bureau T."/>
            <person name="Miyao A."/>
            <person name="Hirochika H."/>
            <person name="Nishikawa T."/>
            <person name="Kadowaki K."/>
            <person name="Sugiura M."/>
            <person name="Burr B."/>
            <person name="Sasaki T."/>
        </authorList>
    </citation>
    <scope>NUCLEOTIDE SEQUENCE [LARGE SCALE GENOMIC DNA]</scope>
    <source>
        <strain evidence="3">cv. Nipponbare</strain>
    </source>
</reference>
<reference evidence="2 3" key="2">
    <citation type="journal article" date="2013" name="Plant Cell Physiol.">
        <title>Rice Annotation Project Database (RAP-DB): an integrative and interactive database for rice genomics.</title>
        <authorList>
            <person name="Sakai H."/>
            <person name="Lee S.S."/>
            <person name="Tanaka T."/>
            <person name="Numa H."/>
            <person name="Kim J."/>
            <person name="Kawahara Y."/>
            <person name="Wakimoto H."/>
            <person name="Yang C.C."/>
            <person name="Iwamoto M."/>
            <person name="Abe T."/>
            <person name="Yamada Y."/>
            <person name="Muto A."/>
            <person name="Inokuchi H."/>
            <person name="Ikemura T."/>
            <person name="Matsumoto T."/>
            <person name="Sasaki T."/>
            <person name="Itoh T."/>
        </authorList>
    </citation>
    <scope>NUCLEOTIDE SEQUENCE [LARGE SCALE GENOMIC DNA]</scope>
    <source>
        <strain evidence="3">cv. Nipponbare</strain>
    </source>
</reference>
<dbReference type="InParanoid" id="A0A0P0Y987"/>
<evidence type="ECO:0000313" key="2">
    <source>
        <dbReference type="EMBL" id="BAT16790.1"/>
    </source>
</evidence>
<dbReference type="EMBL" id="AP014968">
    <property type="protein sequence ID" value="BAT16790.1"/>
    <property type="molecule type" value="Genomic_DNA"/>
</dbReference>
<dbReference type="Gramene" id="Os12t0291733-00">
    <property type="protein sequence ID" value="Os12t0291733-00"/>
    <property type="gene ID" value="Os12g0291733"/>
</dbReference>
<evidence type="ECO:0000313" key="3">
    <source>
        <dbReference type="Proteomes" id="UP000059680"/>
    </source>
</evidence>
<reference evidence="2 3" key="3">
    <citation type="journal article" date="2013" name="Rice">
        <title>Improvement of the Oryza sativa Nipponbare reference genome using next generation sequence and optical map data.</title>
        <authorList>
            <person name="Kawahara Y."/>
            <person name="de la Bastide M."/>
            <person name="Hamilton J.P."/>
            <person name="Kanamori H."/>
            <person name="McCombie W.R."/>
            <person name="Ouyang S."/>
            <person name="Schwartz D.C."/>
            <person name="Tanaka T."/>
            <person name="Wu J."/>
            <person name="Zhou S."/>
            <person name="Childs K.L."/>
            <person name="Davidson R.M."/>
            <person name="Lin H."/>
            <person name="Quesada-Ocampo L."/>
            <person name="Vaillancourt B."/>
            <person name="Sakai H."/>
            <person name="Lee S.S."/>
            <person name="Kim J."/>
            <person name="Numa H."/>
            <person name="Itoh T."/>
            <person name="Buell C.R."/>
            <person name="Matsumoto T."/>
        </authorList>
    </citation>
    <scope>NUCLEOTIDE SEQUENCE [LARGE SCALE GENOMIC DNA]</scope>
    <source>
        <strain evidence="3">cv. Nipponbare</strain>
    </source>
</reference>
<dbReference type="AlphaFoldDB" id="A0A0P0Y987"/>
<accession>A0A0P0Y987</accession>
<organism evidence="2 3">
    <name type="scientific">Oryza sativa subsp. japonica</name>
    <name type="common">Rice</name>
    <dbReference type="NCBI Taxonomy" id="39947"/>
    <lineage>
        <taxon>Eukaryota</taxon>
        <taxon>Viridiplantae</taxon>
        <taxon>Streptophyta</taxon>
        <taxon>Embryophyta</taxon>
        <taxon>Tracheophyta</taxon>
        <taxon>Spermatophyta</taxon>
        <taxon>Magnoliopsida</taxon>
        <taxon>Liliopsida</taxon>
        <taxon>Poales</taxon>
        <taxon>Poaceae</taxon>
        <taxon>BOP clade</taxon>
        <taxon>Oryzoideae</taxon>
        <taxon>Oryzeae</taxon>
        <taxon>Oryzinae</taxon>
        <taxon>Oryza</taxon>
        <taxon>Oryza sativa</taxon>
    </lineage>
</organism>
<feature type="non-terminal residue" evidence="2">
    <location>
        <position position="1"/>
    </location>
</feature>